<dbReference type="AlphaFoldDB" id="B6G0Z3"/>
<sequence>MSKIKIICDSLCDLDKSIVEQNDIEMIPLTVIIGEKEYRDGIDISKDDFYKMLRNENVYPKTSQVTYGQFKEIFGKYNNDEDTSILYIAASSSATGTCQSAIMAKNDMSGDIRVFDSQQVCYGIARYVIEAIKLREEGKTIDEIVEALEAMKEKVFVMFCTDTLEYLQKGGRISSTKAAIGNILNIKPILYVKDGLVSQLSQVRGKRNLVSKMVELTKDECGELSGQTVYVGYTDNDEDEIKKFMDCVKEELHPDNIELFQIGTGIGTHSGPGAMGIICLKK</sequence>
<dbReference type="InterPro" id="IPR003797">
    <property type="entry name" value="DegV"/>
</dbReference>
<dbReference type="HOGENOM" id="CLU_048251_0_1_9"/>
<proteinExistence type="predicted"/>
<evidence type="ECO:0000313" key="2">
    <source>
        <dbReference type="EMBL" id="EEA84568.1"/>
    </source>
</evidence>
<dbReference type="Gene3D" id="3.30.1180.10">
    <property type="match status" value="1"/>
</dbReference>
<comment type="caution">
    <text evidence="2">The sequence shown here is derived from an EMBL/GenBank/DDBJ whole genome shotgun (WGS) entry which is preliminary data.</text>
</comment>
<dbReference type="InterPro" id="IPR043168">
    <property type="entry name" value="DegV_C"/>
</dbReference>
<keyword evidence="3" id="KW-1185">Reference proteome</keyword>
<dbReference type="eggNOG" id="COG1307">
    <property type="taxonomic scope" value="Bacteria"/>
</dbReference>
<dbReference type="OrthoDB" id="9780216at2"/>
<dbReference type="InterPro" id="IPR050270">
    <property type="entry name" value="DegV_domain_contain"/>
</dbReference>
<dbReference type="RefSeq" id="WP_006440661.1">
    <property type="nucleotide sequence ID" value="NZ_DS995358.1"/>
</dbReference>
<dbReference type="EMBL" id="ABWP01000070">
    <property type="protein sequence ID" value="EEA84568.1"/>
    <property type="molecule type" value="Genomic_DNA"/>
</dbReference>
<evidence type="ECO:0000313" key="3">
    <source>
        <dbReference type="Proteomes" id="UP000003178"/>
    </source>
</evidence>
<reference evidence="2 3" key="2">
    <citation type="submission" date="2008-10" db="EMBL/GenBank/DDBJ databases">
        <title>Draft genome sequence of Clostridium hiranonis (DSM 13275).</title>
        <authorList>
            <person name="Sudarsanam P."/>
            <person name="Ley R."/>
            <person name="Guruge J."/>
            <person name="Turnbaugh P.J."/>
            <person name="Mahowald M."/>
            <person name="Liep D."/>
            <person name="Gordon J."/>
        </authorList>
    </citation>
    <scope>NUCLEOTIDE SEQUENCE [LARGE SCALE GENOMIC DNA]</scope>
    <source>
        <strain evidence="2 3">DSM 13275</strain>
    </source>
</reference>
<protein>
    <submittedName>
        <fullName evidence="2">EDD domain protein, DegV family</fullName>
    </submittedName>
</protein>
<dbReference type="Pfam" id="PF02645">
    <property type="entry name" value="DegV"/>
    <property type="match status" value="1"/>
</dbReference>
<dbReference type="PANTHER" id="PTHR33434">
    <property type="entry name" value="DEGV DOMAIN-CONTAINING PROTEIN DR_1986-RELATED"/>
    <property type="match status" value="1"/>
</dbReference>
<dbReference type="STRING" id="500633.CLOHIR_01799"/>
<keyword evidence="1" id="KW-0446">Lipid-binding</keyword>
<dbReference type="NCBIfam" id="TIGR00762">
    <property type="entry name" value="DegV"/>
    <property type="match status" value="1"/>
</dbReference>
<evidence type="ECO:0000256" key="1">
    <source>
        <dbReference type="ARBA" id="ARBA00023121"/>
    </source>
</evidence>
<dbReference type="Proteomes" id="UP000003178">
    <property type="component" value="Unassembled WGS sequence"/>
</dbReference>
<dbReference type="GO" id="GO:0008289">
    <property type="term" value="F:lipid binding"/>
    <property type="evidence" value="ECO:0007669"/>
    <property type="project" value="UniProtKB-KW"/>
</dbReference>
<name>B6G0Z3_PEPHT</name>
<dbReference type="PROSITE" id="PS51482">
    <property type="entry name" value="DEGV"/>
    <property type="match status" value="1"/>
</dbReference>
<dbReference type="PANTHER" id="PTHR33434:SF2">
    <property type="entry name" value="FATTY ACID-BINDING PROTEIN TM_1468"/>
    <property type="match status" value="1"/>
</dbReference>
<reference evidence="2 3" key="1">
    <citation type="submission" date="2008-09" db="EMBL/GenBank/DDBJ databases">
        <authorList>
            <person name="Fulton L."/>
            <person name="Clifton S."/>
            <person name="Fulton B."/>
            <person name="Xu J."/>
            <person name="Minx P."/>
            <person name="Pepin K.H."/>
            <person name="Johnson M."/>
            <person name="Thiruvilangam P."/>
            <person name="Bhonagiri V."/>
            <person name="Nash W.E."/>
            <person name="Mardis E.R."/>
            <person name="Wilson R.K."/>
        </authorList>
    </citation>
    <scope>NUCLEOTIDE SEQUENCE [LARGE SCALE GENOMIC DNA]</scope>
    <source>
        <strain evidence="2 3">DSM 13275</strain>
    </source>
</reference>
<dbReference type="Gene3D" id="3.40.50.10170">
    <property type="match status" value="1"/>
</dbReference>
<gene>
    <name evidence="2" type="ORF">CLOHIR_01799</name>
</gene>
<dbReference type="SUPFAM" id="SSF82549">
    <property type="entry name" value="DAK1/DegV-like"/>
    <property type="match status" value="1"/>
</dbReference>
<organism evidence="2 3">
    <name type="scientific">Peptacetobacter hiranonis (strain DSM 13275 / JCM 10541 / KCTC 15199 / TO-931)</name>
    <name type="common">Clostridium hiranonis</name>
    <dbReference type="NCBI Taxonomy" id="500633"/>
    <lineage>
        <taxon>Bacteria</taxon>
        <taxon>Bacillati</taxon>
        <taxon>Bacillota</taxon>
        <taxon>Clostridia</taxon>
        <taxon>Peptostreptococcales</taxon>
        <taxon>Peptostreptococcaceae</taxon>
        <taxon>Peptacetobacter</taxon>
    </lineage>
</organism>
<accession>B6G0Z3</accession>